<comment type="caution">
    <text evidence="2">The sequence shown here is derived from an EMBL/GenBank/DDBJ whole genome shotgun (WGS) entry which is preliminary data.</text>
</comment>
<accession>A0A934ISF4</accession>
<sequence>MLIAQGGCVVVAVSGKMEGDTMTAPASDVYTFGFHKCRNISSPDDEAANRRVYSGSAPARSVIGLDDNENVREYLVDAKGKQKKSPTLVHQAMRKSLRETPDTFGVLNSGTVIVARQAEVDDKNRKIYLTRASIINGSQTRGELKRYFDQKTADDVAEPSIKFEIIVTTDDDLIAEISISRNFQNDVKPISIAGRRGQLDELEKSIQLVDPSGKLRKSESDLLADDNFVDTEKVIQATFALLPDDLLPPEGMVIDLTSKVFAYSQKTRCLKVFQKLADESDSDMYKAFLGIAPLAWSLYKKWKVHQGFIGTGIRSIERANGQVVEVPDGIIFPIIAAHSVFVYKAEAGWQLGKPDQLSDEEIIGVAKQAYMEIAGHNPQTMGKNKACYTSLMQITSIYAKLLKSMA</sequence>
<dbReference type="Pfam" id="PF10592">
    <property type="entry name" value="AIPR"/>
    <property type="match status" value="1"/>
</dbReference>
<feature type="domain" description="Abortive phage infection protein C-terminal" evidence="1">
    <location>
        <begin position="69"/>
        <end position="207"/>
    </location>
</feature>
<evidence type="ECO:0000313" key="3">
    <source>
        <dbReference type="Proteomes" id="UP000609531"/>
    </source>
</evidence>
<organism evidence="2 3">
    <name type="scientific">Acuticoccus mangrovi</name>
    <dbReference type="NCBI Taxonomy" id="2796142"/>
    <lineage>
        <taxon>Bacteria</taxon>
        <taxon>Pseudomonadati</taxon>
        <taxon>Pseudomonadota</taxon>
        <taxon>Alphaproteobacteria</taxon>
        <taxon>Hyphomicrobiales</taxon>
        <taxon>Amorphaceae</taxon>
        <taxon>Acuticoccus</taxon>
    </lineage>
</organism>
<dbReference type="Proteomes" id="UP000609531">
    <property type="component" value="Unassembled WGS sequence"/>
</dbReference>
<evidence type="ECO:0000313" key="2">
    <source>
        <dbReference type="EMBL" id="MBJ3777860.1"/>
    </source>
</evidence>
<evidence type="ECO:0000259" key="1">
    <source>
        <dbReference type="Pfam" id="PF10592"/>
    </source>
</evidence>
<dbReference type="EMBL" id="JAEKJA010000021">
    <property type="protein sequence ID" value="MBJ3777860.1"/>
    <property type="molecule type" value="Genomic_DNA"/>
</dbReference>
<proteinExistence type="predicted"/>
<protein>
    <submittedName>
        <fullName evidence="2">AIPR family protein</fullName>
    </submittedName>
</protein>
<keyword evidence="3" id="KW-1185">Reference proteome</keyword>
<reference evidence="2" key="1">
    <citation type="submission" date="2020-12" db="EMBL/GenBank/DDBJ databases">
        <title>Bacterial taxonomy.</title>
        <authorList>
            <person name="Pan X."/>
        </authorList>
    </citation>
    <scope>NUCLEOTIDE SEQUENCE</scope>
    <source>
        <strain evidence="2">B2012</strain>
    </source>
</reference>
<dbReference type="AlphaFoldDB" id="A0A934ISF4"/>
<name>A0A934ISF4_9HYPH</name>
<gene>
    <name evidence="2" type="ORF">JCR33_19300</name>
</gene>
<dbReference type="InterPro" id="IPR018891">
    <property type="entry name" value="AIPR_C"/>
</dbReference>
<dbReference type="RefSeq" id="WP_211110433.1">
    <property type="nucleotide sequence ID" value="NZ_JAEKJA010000021.1"/>
</dbReference>